<keyword evidence="2" id="KW-1185">Reference proteome</keyword>
<dbReference type="EMBL" id="JAODUP010000485">
    <property type="protein sequence ID" value="KAK2148750.1"/>
    <property type="molecule type" value="Genomic_DNA"/>
</dbReference>
<accession>A0AAD9MX62</accession>
<proteinExistence type="predicted"/>
<reference evidence="1" key="1">
    <citation type="journal article" date="2023" name="Mol. Biol. Evol.">
        <title>Third-Generation Sequencing Reveals the Adaptive Role of the Epigenome in Three Deep-Sea Polychaetes.</title>
        <authorList>
            <person name="Perez M."/>
            <person name="Aroh O."/>
            <person name="Sun Y."/>
            <person name="Lan Y."/>
            <person name="Juniper S.K."/>
            <person name="Young C.R."/>
            <person name="Angers B."/>
            <person name="Qian P.Y."/>
        </authorList>
    </citation>
    <scope>NUCLEOTIDE SEQUENCE</scope>
    <source>
        <strain evidence="1">P08H-3</strain>
    </source>
</reference>
<sequence length="63" mass="7375">MDDVNYSEELAKDSNDTISNREIPKREHLLKWMEISVSEPEKRSVPSSVKMQDSYVVYLVETK</sequence>
<name>A0AAD9MX62_9ANNE</name>
<evidence type="ECO:0000313" key="2">
    <source>
        <dbReference type="Proteomes" id="UP001208570"/>
    </source>
</evidence>
<dbReference type="Proteomes" id="UP001208570">
    <property type="component" value="Unassembled WGS sequence"/>
</dbReference>
<dbReference type="AlphaFoldDB" id="A0AAD9MX62"/>
<comment type="caution">
    <text evidence="1">The sequence shown here is derived from an EMBL/GenBank/DDBJ whole genome shotgun (WGS) entry which is preliminary data.</text>
</comment>
<protein>
    <submittedName>
        <fullName evidence="1">Uncharacterized protein</fullName>
    </submittedName>
</protein>
<evidence type="ECO:0000313" key="1">
    <source>
        <dbReference type="EMBL" id="KAK2148750.1"/>
    </source>
</evidence>
<organism evidence="1 2">
    <name type="scientific">Paralvinella palmiformis</name>
    <dbReference type="NCBI Taxonomy" id="53620"/>
    <lineage>
        <taxon>Eukaryota</taxon>
        <taxon>Metazoa</taxon>
        <taxon>Spiralia</taxon>
        <taxon>Lophotrochozoa</taxon>
        <taxon>Annelida</taxon>
        <taxon>Polychaeta</taxon>
        <taxon>Sedentaria</taxon>
        <taxon>Canalipalpata</taxon>
        <taxon>Terebellida</taxon>
        <taxon>Terebelliformia</taxon>
        <taxon>Alvinellidae</taxon>
        <taxon>Paralvinella</taxon>
    </lineage>
</organism>
<gene>
    <name evidence="1" type="ORF">LSH36_485g02066</name>
</gene>